<reference evidence="13 14" key="1">
    <citation type="journal article" date="2018" name="Nat. Ecol. Evol.">
        <title>Pezizomycetes genomes reveal the molecular basis of ectomycorrhizal truffle lifestyle.</title>
        <authorList>
            <person name="Murat C."/>
            <person name="Payen T."/>
            <person name="Noel B."/>
            <person name="Kuo A."/>
            <person name="Morin E."/>
            <person name="Chen J."/>
            <person name="Kohler A."/>
            <person name="Krizsan K."/>
            <person name="Balestrini R."/>
            <person name="Da Silva C."/>
            <person name="Montanini B."/>
            <person name="Hainaut M."/>
            <person name="Levati E."/>
            <person name="Barry K.W."/>
            <person name="Belfiori B."/>
            <person name="Cichocki N."/>
            <person name="Clum A."/>
            <person name="Dockter R.B."/>
            <person name="Fauchery L."/>
            <person name="Guy J."/>
            <person name="Iotti M."/>
            <person name="Le Tacon F."/>
            <person name="Lindquist E.A."/>
            <person name="Lipzen A."/>
            <person name="Malagnac F."/>
            <person name="Mello A."/>
            <person name="Molinier V."/>
            <person name="Miyauchi S."/>
            <person name="Poulain J."/>
            <person name="Riccioni C."/>
            <person name="Rubini A."/>
            <person name="Sitrit Y."/>
            <person name="Splivallo R."/>
            <person name="Traeger S."/>
            <person name="Wang M."/>
            <person name="Zifcakova L."/>
            <person name="Wipf D."/>
            <person name="Zambonelli A."/>
            <person name="Paolocci F."/>
            <person name="Nowrousian M."/>
            <person name="Ottonello S."/>
            <person name="Baldrian P."/>
            <person name="Spatafora J.W."/>
            <person name="Henrissat B."/>
            <person name="Nagy L.G."/>
            <person name="Aury J.M."/>
            <person name="Wincker P."/>
            <person name="Grigoriev I.V."/>
            <person name="Bonfante P."/>
            <person name="Martin F.M."/>
        </authorList>
    </citation>
    <scope>NUCLEOTIDE SEQUENCE [LARGE SCALE GENOMIC DNA]</scope>
    <source>
        <strain evidence="13 14">ATCC MYA-4762</strain>
    </source>
</reference>
<dbReference type="Pfam" id="PF00076">
    <property type="entry name" value="RRM_1"/>
    <property type="match status" value="3"/>
</dbReference>
<dbReference type="Gene3D" id="3.30.70.330">
    <property type="match status" value="4"/>
</dbReference>
<dbReference type="InterPro" id="IPR035979">
    <property type="entry name" value="RBD_domain_sf"/>
</dbReference>
<feature type="domain" description="RRM" evidence="12">
    <location>
        <begin position="1064"/>
        <end position="1141"/>
    </location>
</feature>
<dbReference type="InterPro" id="IPR012677">
    <property type="entry name" value="Nucleotide-bd_a/b_plait_sf"/>
</dbReference>
<dbReference type="CDD" id="cd12297">
    <property type="entry name" value="RRM2_Prp24"/>
    <property type="match status" value="1"/>
</dbReference>
<dbReference type="PANTHER" id="PTHR24012">
    <property type="entry name" value="RNA BINDING PROTEIN"/>
    <property type="match status" value="1"/>
</dbReference>
<dbReference type="SUPFAM" id="SSF48452">
    <property type="entry name" value="TPR-like"/>
    <property type="match status" value="1"/>
</dbReference>
<dbReference type="InterPro" id="IPR011990">
    <property type="entry name" value="TPR-like_helical_dom_sf"/>
</dbReference>
<feature type="domain" description="RRM" evidence="12">
    <location>
        <begin position="1155"/>
        <end position="1236"/>
    </location>
</feature>
<dbReference type="GO" id="GO:0005688">
    <property type="term" value="C:U6 snRNP"/>
    <property type="evidence" value="ECO:0007669"/>
    <property type="project" value="UniProtKB-ARBA"/>
</dbReference>
<feature type="region of interest" description="Disordered" evidence="11">
    <location>
        <begin position="120"/>
        <end position="160"/>
    </location>
</feature>
<evidence type="ECO:0000256" key="6">
    <source>
        <dbReference type="ARBA" id="ARBA00023187"/>
    </source>
</evidence>
<evidence type="ECO:0000256" key="5">
    <source>
        <dbReference type="ARBA" id="ARBA00022884"/>
    </source>
</evidence>
<evidence type="ECO:0000256" key="8">
    <source>
        <dbReference type="ARBA" id="ARBA00093374"/>
    </source>
</evidence>
<dbReference type="Proteomes" id="UP000267821">
    <property type="component" value="Unassembled WGS sequence"/>
</dbReference>
<evidence type="ECO:0000313" key="14">
    <source>
        <dbReference type="Proteomes" id="UP000267821"/>
    </source>
</evidence>
<evidence type="ECO:0000256" key="7">
    <source>
        <dbReference type="ARBA" id="ARBA00023242"/>
    </source>
</evidence>
<name>A0A3N4M390_9PEZI</name>
<feature type="compositionally biased region" description="Low complexity" evidence="11">
    <location>
        <begin position="121"/>
        <end position="136"/>
    </location>
</feature>
<evidence type="ECO:0000256" key="11">
    <source>
        <dbReference type="SAM" id="MobiDB-lite"/>
    </source>
</evidence>
<dbReference type="OrthoDB" id="360390at2759"/>
<dbReference type="CDD" id="cd12296">
    <property type="entry name" value="RRM1_Prp24"/>
    <property type="match status" value="1"/>
</dbReference>
<dbReference type="STRING" id="1051890.A0A3N4M390"/>
<keyword evidence="5 10" id="KW-0694">RNA-binding</keyword>
<dbReference type="InterPro" id="IPR000504">
    <property type="entry name" value="RRM_dom"/>
</dbReference>
<dbReference type="InterPro" id="IPR003107">
    <property type="entry name" value="HAT"/>
</dbReference>
<evidence type="ECO:0000313" key="13">
    <source>
        <dbReference type="EMBL" id="RPB27832.1"/>
    </source>
</evidence>
<dbReference type="GO" id="GO:0008380">
    <property type="term" value="P:RNA splicing"/>
    <property type="evidence" value="ECO:0007669"/>
    <property type="project" value="UniProtKB-KW"/>
</dbReference>
<accession>A0A3N4M390</accession>
<feature type="domain" description="RRM" evidence="12">
    <location>
        <begin position="1287"/>
        <end position="1352"/>
    </location>
</feature>
<gene>
    <name evidence="13" type="ORF">L211DRAFT_865305</name>
</gene>
<feature type="compositionally biased region" description="Acidic residues" evidence="11">
    <location>
        <begin position="277"/>
        <end position="288"/>
    </location>
</feature>
<dbReference type="InterPro" id="IPR031766">
    <property type="entry name" value="RRM_occluded"/>
</dbReference>
<feature type="region of interest" description="Disordered" evidence="11">
    <location>
        <begin position="921"/>
        <end position="987"/>
    </location>
</feature>
<keyword evidence="6" id="KW-0508">mRNA splicing</keyword>
<evidence type="ECO:0000259" key="12">
    <source>
        <dbReference type="PROSITE" id="PS50102"/>
    </source>
</evidence>
<feature type="compositionally biased region" description="Acidic residues" evidence="11">
    <location>
        <begin position="326"/>
        <end position="338"/>
    </location>
</feature>
<dbReference type="InParanoid" id="A0A3N4M390"/>
<dbReference type="InterPro" id="IPR008847">
    <property type="entry name" value="Suf"/>
</dbReference>
<dbReference type="Gene3D" id="1.25.40.10">
    <property type="entry name" value="Tetratricopeptide repeat domain"/>
    <property type="match status" value="2"/>
</dbReference>
<feature type="region of interest" description="Disordered" evidence="11">
    <location>
        <begin position="1402"/>
        <end position="1455"/>
    </location>
</feature>
<dbReference type="GO" id="GO:0003723">
    <property type="term" value="F:RNA binding"/>
    <property type="evidence" value="ECO:0007669"/>
    <property type="project" value="UniProtKB-UniRule"/>
</dbReference>
<evidence type="ECO:0000256" key="9">
    <source>
        <dbReference type="ARBA" id="ARBA00093627"/>
    </source>
</evidence>
<feature type="region of interest" description="Disordered" evidence="11">
    <location>
        <begin position="1"/>
        <end position="49"/>
    </location>
</feature>
<feature type="region of interest" description="Disordered" evidence="11">
    <location>
        <begin position="1243"/>
        <end position="1281"/>
    </location>
</feature>
<comment type="function">
    <text evidence="8">Functions as a recycling factor of the spliceosome, a machinery that forms on each precursor-messenger RNA (pre-mRNA) and catalyzes the removal of introns. Chaperones the re-annealing of U4 and U6 snRNAs (small nuclear RNAs) released from previous rounds of splicing, an initial step in reforming the U4/U6-U5 tri-snRNP (small nuclear ribonucleoprotein) that can reassemble into another spliceosome complex; this step involves binding U6 and facilitating the unwinding of the U6 internal stem loop, followed by base-pairing of U6 to U4.</text>
</comment>
<dbReference type="FunFam" id="3.30.70.330:FF:000365">
    <property type="entry name" value="U4/U6 snRNA-associated-splicing factor PRP24"/>
    <property type="match status" value="1"/>
</dbReference>
<keyword evidence="4" id="KW-0677">Repeat</keyword>
<comment type="subcellular location">
    <subcellularLocation>
        <location evidence="2">Nucleus</location>
    </subcellularLocation>
</comment>
<dbReference type="Pfam" id="PF16842">
    <property type="entry name" value="RRM_occluded"/>
    <property type="match status" value="1"/>
</dbReference>
<dbReference type="InterPro" id="IPR034398">
    <property type="entry name" value="Prp24_RRM2"/>
</dbReference>
<feature type="compositionally biased region" description="Basic and acidic residues" evidence="11">
    <location>
        <begin position="1375"/>
        <end position="1388"/>
    </location>
</feature>
<keyword evidence="14" id="KW-1185">Reference proteome</keyword>
<feature type="region of interest" description="Disordered" evidence="11">
    <location>
        <begin position="232"/>
        <end position="353"/>
    </location>
</feature>
<feature type="compositionally biased region" description="Basic and acidic residues" evidence="11">
    <location>
        <begin position="972"/>
        <end position="987"/>
    </location>
</feature>
<evidence type="ECO:0000256" key="10">
    <source>
        <dbReference type="PROSITE-ProRule" id="PRU00176"/>
    </source>
</evidence>
<evidence type="ECO:0000256" key="4">
    <source>
        <dbReference type="ARBA" id="ARBA00022737"/>
    </source>
</evidence>
<dbReference type="InterPro" id="IPR034397">
    <property type="entry name" value="Prp24_RRM1"/>
</dbReference>
<evidence type="ECO:0000256" key="2">
    <source>
        <dbReference type="ARBA" id="ARBA00004123"/>
    </source>
</evidence>
<keyword evidence="3" id="KW-0507">mRNA processing</keyword>
<dbReference type="CDD" id="cd12299">
    <property type="entry name" value="RRM4_Prp24"/>
    <property type="match status" value="1"/>
</dbReference>
<dbReference type="SUPFAM" id="SSF54928">
    <property type="entry name" value="RNA-binding domain, RBD"/>
    <property type="match status" value="3"/>
</dbReference>
<feature type="domain" description="RRM" evidence="12">
    <location>
        <begin position="988"/>
        <end position="1073"/>
    </location>
</feature>
<dbReference type="GO" id="GO:0006397">
    <property type="term" value="P:mRNA processing"/>
    <property type="evidence" value="ECO:0007669"/>
    <property type="project" value="UniProtKB-KW"/>
</dbReference>
<sequence length="1469" mass="164174">MNISSLLSPDAPRPRMPSQQTGERTGPELYSSTPSDVPIQAPSPIHPLNQAALWENGGYDVESVEKAMSKSSSSSSGMGGYYDPIHDQAEPPQITMPVLSPGGRGISLGSFGGLYDSVHDSSSAMGSSNSSHSHSMGPPPPPSSSPQLYSPVMVSPLGPPPLPHSLPVMQQVALSPPPTQQHQRNYKHDYDNHLLHLHQHQPHHNTASVKAAYPNVLNDSTTQVVRNHYSQSEWSGLESARIESSGRRYDPLGEHRSAETSMPEAPQPRRRKRVWEDESDVGVEEEDERVSAPPLPSQQQQQQQEQHPNTYPALVPEPELAHADPEPEPEPEPMDEDNPLQRENEEAEGDDDTTRIQELRILLERYPLYKPAHLEFIALLRRKYYALRTEEARSELESVRSFTSETMQVGEQGWLEWIEDEVQACHDLEGRLKVIDLCSKAVEEQPMSVKLWKVYVDQLEDQFRKGAAAVIQNGSGEGDEIDEELGEIFTWDMLITVYAQAVDSIKDHITESHLLWDRYLELLTEDLGVAFNELKLQQTRNALLTRLKTPHANIDATFSAYSTFVTNYENTNYEKIMVSTNKIFAASKAKYDEREMRELQLRRAVEAVNDSGSEENITAEWYAWKSYLDWELALPKKKMDVELAMALFERAVMRYDYRGEAMWEWYLDFLAEKANRSPRILPILERAVHAFPALPSLWSRYLVAMEARFKSAEELEKVKNRAIDAVSKVGEQPLLEVCFVWAGMNKRRVLAGSVREEGKGMLLEELREYMKEFRDLDPEARLDRLYIALCSQMQPPDVDSARKTWKGIIAHEVRAKSAKLWLGYYRWEFQWGTKAAAGAILRHACSKAATVDDPTAIFDTYMTYVTEWGDTTDVEEASWKLRRWREKVPLVPVVATTAVPVQLAQAAPTVVVGDEVQAATEASAPAVAEVRTPAKRRRSIAQEDEYPSSPPNKKSRPEHQIRGGEGSSARQTKGDDDGTAPKRDRENTTVIVRNLPLEIKDLRLRQFFRDCGKINSLKIVPEAEKKTATATIEFENLMDVLSAQTKDMKSIDGHEIEVQVGAGSTLYVTNFPPVAGEDYIRSLFQEFGEIADIRFPSLKFNTHRRFCYVQFLSADVAHKALTLHGKKLGPKEKLIVKISDPNAKQERSGPVYEGREVFLKNVDFKANEEMIKGVFEREVGEVESVRLPSKVPGRHQGFGFVVFRRKEDAEKAAEEWDGKIVVGAGERKLCIKLSEAKRPGVGTGQAVAVTEQGSREGMPPAAGGKGGDKQQSPPPPPPPTMDVIRKKTLVILNLPDTINDTRLRQVFEKYGPLRKVQLRPEHGGAVVEFVEVKDAGKAELGLVGYKFGRGMEGMRFGRLEDLVKQEGVVRKEEVEGWKKKGKGDKGKETAAAPQQQMFAPRNVVGTAPPRGGMAAGRRRGGGLGSVGGVLRKKEGVQEGGKKNTGADTAAAPAPKVKSNADFKAMFLKK</sequence>
<comment type="function">
    <text evidence="1">Component of the cleavage factor IA (CFIA) complex, which is involved in the endonucleolytic cleavage during polyadenylation-dependent pre-mRNA 3'-end formation.</text>
</comment>
<dbReference type="SMART" id="SM00386">
    <property type="entry name" value="HAT"/>
    <property type="match status" value="6"/>
</dbReference>
<evidence type="ECO:0000256" key="1">
    <source>
        <dbReference type="ARBA" id="ARBA00002863"/>
    </source>
</evidence>
<feature type="compositionally biased region" description="Basic and acidic residues" evidence="11">
    <location>
        <begin position="1431"/>
        <end position="1441"/>
    </location>
</feature>
<feature type="compositionally biased region" description="Low complexity" evidence="11">
    <location>
        <begin position="921"/>
        <end position="930"/>
    </location>
</feature>
<feature type="compositionally biased region" description="Basic and acidic residues" evidence="11">
    <location>
        <begin position="240"/>
        <end position="258"/>
    </location>
</feature>
<evidence type="ECO:0000256" key="3">
    <source>
        <dbReference type="ARBA" id="ARBA00022664"/>
    </source>
</evidence>
<protein>
    <recommendedName>
        <fullName evidence="9">U4/U6 snRNA-associated-splicing factor PRP24</fullName>
    </recommendedName>
</protein>
<organism evidence="13 14">
    <name type="scientific">Terfezia boudieri ATCC MYA-4762</name>
    <dbReference type="NCBI Taxonomy" id="1051890"/>
    <lineage>
        <taxon>Eukaryota</taxon>
        <taxon>Fungi</taxon>
        <taxon>Dikarya</taxon>
        <taxon>Ascomycota</taxon>
        <taxon>Pezizomycotina</taxon>
        <taxon>Pezizomycetes</taxon>
        <taxon>Pezizales</taxon>
        <taxon>Pezizaceae</taxon>
        <taxon>Terfezia</taxon>
    </lineage>
</organism>
<dbReference type="PROSITE" id="PS50102">
    <property type="entry name" value="RRM"/>
    <property type="match status" value="4"/>
</dbReference>
<dbReference type="Pfam" id="PF05843">
    <property type="entry name" value="Suf"/>
    <property type="match status" value="1"/>
</dbReference>
<dbReference type="SMART" id="SM00360">
    <property type="entry name" value="RRM"/>
    <property type="match status" value="4"/>
</dbReference>
<keyword evidence="7" id="KW-0539">Nucleus</keyword>
<dbReference type="EMBL" id="ML121530">
    <property type="protein sequence ID" value="RPB27832.1"/>
    <property type="molecule type" value="Genomic_DNA"/>
</dbReference>
<proteinExistence type="predicted"/>
<feature type="region of interest" description="Disordered" evidence="11">
    <location>
        <begin position="64"/>
        <end position="101"/>
    </location>
</feature>
<feature type="region of interest" description="Disordered" evidence="11">
    <location>
        <begin position="1375"/>
        <end position="1394"/>
    </location>
</feature>